<gene>
    <name evidence="4" type="ORF">EV212_11924</name>
</gene>
<feature type="domain" description="Resolvase/invertase-type recombinase catalytic" evidence="2">
    <location>
        <begin position="6"/>
        <end position="166"/>
    </location>
</feature>
<dbReference type="PROSITE" id="PS51736">
    <property type="entry name" value="RECOMBINASES_3"/>
    <property type="match status" value="1"/>
</dbReference>
<name>A0A4R2L831_9FIRM</name>
<accession>A0A4R2L831</accession>
<dbReference type="InterPro" id="IPR036162">
    <property type="entry name" value="Resolvase-like_N_sf"/>
</dbReference>
<dbReference type="Proteomes" id="UP000295711">
    <property type="component" value="Unassembled WGS sequence"/>
</dbReference>
<dbReference type="Pfam" id="PF07508">
    <property type="entry name" value="Recombinase"/>
    <property type="match status" value="1"/>
</dbReference>
<evidence type="ECO:0000259" key="3">
    <source>
        <dbReference type="PROSITE" id="PS51737"/>
    </source>
</evidence>
<keyword evidence="5" id="KW-1185">Reference proteome</keyword>
<evidence type="ECO:0000259" key="2">
    <source>
        <dbReference type="PROSITE" id="PS51736"/>
    </source>
</evidence>
<dbReference type="GO" id="GO:0003677">
    <property type="term" value="F:DNA binding"/>
    <property type="evidence" value="ECO:0007669"/>
    <property type="project" value="InterPro"/>
</dbReference>
<protein>
    <submittedName>
        <fullName evidence="4">DNA invertase Pin-like site-specific DNA recombinase</fullName>
    </submittedName>
</protein>
<dbReference type="AlphaFoldDB" id="A0A4R2L831"/>
<dbReference type="InterPro" id="IPR050639">
    <property type="entry name" value="SSR_resolvase"/>
</dbReference>
<evidence type="ECO:0000313" key="4">
    <source>
        <dbReference type="EMBL" id="TCO82151.1"/>
    </source>
</evidence>
<dbReference type="OrthoDB" id="9784557at2"/>
<organism evidence="4 5">
    <name type="scientific">Frisingicoccus caecimuris</name>
    <dbReference type="NCBI Taxonomy" id="1796636"/>
    <lineage>
        <taxon>Bacteria</taxon>
        <taxon>Bacillati</taxon>
        <taxon>Bacillota</taxon>
        <taxon>Clostridia</taxon>
        <taxon>Lachnospirales</taxon>
        <taxon>Lachnospiraceae</taxon>
        <taxon>Frisingicoccus</taxon>
    </lineage>
</organism>
<dbReference type="GO" id="GO:0000150">
    <property type="term" value="F:DNA strand exchange activity"/>
    <property type="evidence" value="ECO:0007669"/>
    <property type="project" value="InterPro"/>
</dbReference>
<dbReference type="Gene3D" id="3.40.50.1390">
    <property type="entry name" value="Resolvase, N-terminal catalytic domain"/>
    <property type="match status" value="1"/>
</dbReference>
<dbReference type="RefSeq" id="WP_132094137.1">
    <property type="nucleotide sequence ID" value="NZ_JANKAQ010000018.1"/>
</dbReference>
<dbReference type="InterPro" id="IPR038109">
    <property type="entry name" value="DNA_bind_recomb_sf"/>
</dbReference>
<dbReference type="Pfam" id="PF00239">
    <property type="entry name" value="Resolvase"/>
    <property type="match status" value="1"/>
</dbReference>
<dbReference type="PANTHER" id="PTHR30461">
    <property type="entry name" value="DNA-INVERTASE FROM LAMBDOID PROPHAGE"/>
    <property type="match status" value="1"/>
</dbReference>
<dbReference type="SUPFAM" id="SSF53041">
    <property type="entry name" value="Resolvase-like"/>
    <property type="match status" value="1"/>
</dbReference>
<dbReference type="InterPro" id="IPR006119">
    <property type="entry name" value="Resolv_N"/>
</dbReference>
<feature type="domain" description="Recombinase" evidence="3">
    <location>
        <begin position="174"/>
        <end position="318"/>
    </location>
</feature>
<evidence type="ECO:0000256" key="1">
    <source>
        <dbReference type="SAM" id="Coils"/>
    </source>
</evidence>
<keyword evidence="1" id="KW-0175">Coiled coil</keyword>
<dbReference type="EMBL" id="SLXA01000019">
    <property type="protein sequence ID" value="TCO82151.1"/>
    <property type="molecule type" value="Genomic_DNA"/>
</dbReference>
<reference evidence="4 5" key="1">
    <citation type="submission" date="2019-03" db="EMBL/GenBank/DDBJ databases">
        <title>Genomic Encyclopedia of Type Strains, Phase IV (KMG-IV): sequencing the most valuable type-strain genomes for metagenomic binning, comparative biology and taxonomic classification.</title>
        <authorList>
            <person name="Goeker M."/>
        </authorList>
    </citation>
    <scope>NUCLEOTIDE SEQUENCE [LARGE SCALE GENOMIC DNA]</scope>
    <source>
        <strain evidence="4 5">DSM 28559</strain>
    </source>
</reference>
<dbReference type="InterPro" id="IPR011109">
    <property type="entry name" value="DNA_bind_recombinase_dom"/>
</dbReference>
<evidence type="ECO:0000313" key="5">
    <source>
        <dbReference type="Proteomes" id="UP000295711"/>
    </source>
</evidence>
<proteinExistence type="predicted"/>
<dbReference type="PANTHER" id="PTHR30461:SF23">
    <property type="entry name" value="DNA RECOMBINASE-RELATED"/>
    <property type="match status" value="1"/>
</dbReference>
<dbReference type="Gene3D" id="3.90.1750.20">
    <property type="entry name" value="Putative Large Serine Recombinase, Chain B, Domain 2"/>
    <property type="match status" value="1"/>
</dbReference>
<dbReference type="PROSITE" id="PS51737">
    <property type="entry name" value="RECOMBINASE_DNA_BIND"/>
    <property type="match status" value="1"/>
</dbReference>
<comment type="caution">
    <text evidence="4">The sequence shown here is derived from an EMBL/GenBank/DDBJ whole genome shotgun (WGS) entry which is preliminary data.</text>
</comment>
<dbReference type="SMART" id="SM00857">
    <property type="entry name" value="Resolvase"/>
    <property type="match status" value="1"/>
</dbReference>
<feature type="coiled-coil region" evidence="1">
    <location>
        <begin position="448"/>
        <end position="482"/>
    </location>
</feature>
<sequence>MQIKQCIAEYIRLSSEDNNVDGKLKAESISVTSQRKLISEFIAKQQEFMDVPVIEYVDDGYSGTNFNRPGFQRMMEDARAGRISVIVIKDFSRFGRDHLEVGNYLEKVLPLLGVRIISVNDGFDSDNCSGVTGGMSIALKNMLNAMYSKDLSKKVRSAMATHAMNGEYMPSRPKYGYIKDPEDKHHLIVDPEAAEIVRLVFTMAADGVKKPHIARYLNEHNVMTCREYMKKKGIKITCAIEKEKKLWSQTTISDMLKNEVYLGKTVWSKKRVAVTGSTKLAKNDREDWIIVEGTHEPIVSEELFAKANEMAFSKEKRPYKPKKKSHAILMCPSCGRRLDLTGSGKSYRCPQAHMTGLPECSNSKMDKVELEETVLACARNMVRFISENLEKKKKVWLETSIQEEKLSTLASEKKRLSSRKMKLYSDYRMGSLTKDQYISELEITTKRIAEIDQCIPEIENEIEEARKKIEEAGAKQAELNDIAALQSFDKNVLYKIIDKVYVYGGGRIEIIWKMDDIFFVGDKSKVIDVNEKKDE</sequence>